<dbReference type="Gene3D" id="2.120.10.80">
    <property type="entry name" value="Kelch-type beta propeller"/>
    <property type="match status" value="1"/>
</dbReference>
<evidence type="ECO:0000313" key="2">
    <source>
        <dbReference type="Proteomes" id="UP000017836"/>
    </source>
</evidence>
<gene>
    <name evidence="1" type="ORF">AMTR_s00054p00195090</name>
</gene>
<accession>U5CXX2</accession>
<dbReference type="AlphaFoldDB" id="U5CXX2"/>
<sequence>MGGWIYVVGGSGLDTKCSAEFYDPIFGAWTLIEDFVPQPTEEWAMATLGKRLVMLTSVGLGPRRAEIVPVGNEMWVVVGGAVGARGGGVRVWPTFPGPGFWLEGGAVRAREG</sequence>
<dbReference type="InterPro" id="IPR015915">
    <property type="entry name" value="Kelch-typ_b-propeller"/>
</dbReference>
<reference evidence="2" key="1">
    <citation type="journal article" date="2013" name="Science">
        <title>The Amborella genome and the evolution of flowering plants.</title>
        <authorList>
            <consortium name="Amborella Genome Project"/>
        </authorList>
    </citation>
    <scope>NUCLEOTIDE SEQUENCE [LARGE SCALE GENOMIC DNA]</scope>
</reference>
<dbReference type="HOGENOM" id="CLU_2149231_0_0_1"/>
<organism evidence="1 2">
    <name type="scientific">Amborella trichopoda</name>
    <dbReference type="NCBI Taxonomy" id="13333"/>
    <lineage>
        <taxon>Eukaryota</taxon>
        <taxon>Viridiplantae</taxon>
        <taxon>Streptophyta</taxon>
        <taxon>Embryophyta</taxon>
        <taxon>Tracheophyta</taxon>
        <taxon>Spermatophyta</taxon>
        <taxon>Magnoliopsida</taxon>
        <taxon>Amborellales</taxon>
        <taxon>Amborellaceae</taxon>
        <taxon>Amborella</taxon>
    </lineage>
</organism>
<name>U5CXX2_AMBTC</name>
<evidence type="ECO:0000313" key="1">
    <source>
        <dbReference type="EMBL" id="ERN18186.1"/>
    </source>
</evidence>
<proteinExistence type="predicted"/>
<dbReference type="Gramene" id="ERN18186">
    <property type="protein sequence ID" value="ERN18186"/>
    <property type="gene ID" value="AMTR_s00054p00195090"/>
</dbReference>
<dbReference type="EMBL" id="KI392271">
    <property type="protein sequence ID" value="ERN18186.1"/>
    <property type="molecule type" value="Genomic_DNA"/>
</dbReference>
<dbReference type="Proteomes" id="UP000017836">
    <property type="component" value="Unassembled WGS sequence"/>
</dbReference>
<keyword evidence="2" id="KW-1185">Reference proteome</keyword>
<protein>
    <submittedName>
        <fullName evidence="1">Uncharacterized protein</fullName>
    </submittedName>
</protein>
<dbReference type="SUPFAM" id="SSF117281">
    <property type="entry name" value="Kelch motif"/>
    <property type="match status" value="1"/>
</dbReference>